<organism evidence="3 4">
    <name type="scientific">candidate division KSB3 bacterium</name>
    <dbReference type="NCBI Taxonomy" id="2044937"/>
    <lineage>
        <taxon>Bacteria</taxon>
        <taxon>candidate division KSB3</taxon>
    </lineage>
</organism>
<keyword evidence="2" id="KW-0812">Transmembrane</keyword>
<accession>A0A2G6KHJ9</accession>
<dbReference type="SUPFAM" id="SSF58100">
    <property type="entry name" value="Bacterial hemolysins"/>
    <property type="match status" value="1"/>
</dbReference>
<evidence type="ECO:0000313" key="4">
    <source>
        <dbReference type="Proteomes" id="UP000230821"/>
    </source>
</evidence>
<comment type="caution">
    <text evidence="3">The sequence shown here is derived from an EMBL/GenBank/DDBJ whole genome shotgun (WGS) entry which is preliminary data.</text>
</comment>
<dbReference type="PANTHER" id="PTHR38443">
    <property type="match status" value="1"/>
</dbReference>
<feature type="coiled-coil region" evidence="1">
    <location>
        <begin position="145"/>
        <end position="193"/>
    </location>
</feature>
<proteinExistence type="predicted"/>
<feature type="transmembrane region" description="Helical" evidence="2">
    <location>
        <begin position="202"/>
        <end position="227"/>
    </location>
</feature>
<protein>
    <recommendedName>
        <fullName evidence="5">HBL/NHE enterotoxin family protein</fullName>
    </recommendedName>
</protein>
<dbReference type="AlphaFoldDB" id="A0A2G6KHJ9"/>
<evidence type="ECO:0008006" key="5">
    <source>
        <dbReference type="Google" id="ProtNLM"/>
    </source>
</evidence>
<dbReference type="CDD" id="cd22655">
    <property type="entry name" value="ClyA_MakA-like"/>
    <property type="match status" value="1"/>
</dbReference>
<dbReference type="PANTHER" id="PTHR38443:SF2">
    <property type="entry name" value="NON-HEMOLYTIC ENTEROTOXIN LYTIC COMPONENT L1"/>
    <property type="match status" value="1"/>
</dbReference>
<sequence length="352" mass="38688">MVFEANKVNKNITNGMGAMVMLHSSCQAVIEDEIQQVTSPWYQTLDQELGAAENVVIDWRKNGFLYFKQDILAEIAQAGATFSRGRANIERIFGEIRSSGLTDTLRQQLITAMSALQPPVTNLSAQTEVYLVKLKRFQEDISIPHENMEATIAQVQMRETKLKAEIEAINQHLSNLKNQIAADRTVIAKAKEARKADIVETIFGVLLAPVTGGASLILAGIGVASIAEAEDKINKMQSQIVEYQGQIVSEQKELSDDEKIVTTLNALSMSTEFVLGDISNLTESLSALRVEWDVFNGELTGVIQKVQSAKTAADVAVQGAWFLAACKEWEAVSAFVINLQQRQISTSRIQVS</sequence>
<evidence type="ECO:0000313" key="3">
    <source>
        <dbReference type="EMBL" id="PIE35137.1"/>
    </source>
</evidence>
<dbReference type="Gene3D" id="1.20.1170.10">
    <property type="match status" value="1"/>
</dbReference>
<evidence type="ECO:0000256" key="1">
    <source>
        <dbReference type="SAM" id="Coils"/>
    </source>
</evidence>
<dbReference type="Proteomes" id="UP000230821">
    <property type="component" value="Unassembled WGS sequence"/>
</dbReference>
<keyword evidence="2" id="KW-0472">Membrane</keyword>
<feature type="coiled-coil region" evidence="1">
    <location>
        <begin position="226"/>
        <end position="253"/>
    </location>
</feature>
<dbReference type="InterPro" id="IPR052785">
    <property type="entry name" value="Enterotoxin_cmpnt"/>
</dbReference>
<keyword evidence="2" id="KW-1133">Transmembrane helix</keyword>
<dbReference type="EMBL" id="PDSK01000060">
    <property type="protein sequence ID" value="PIE35137.1"/>
    <property type="molecule type" value="Genomic_DNA"/>
</dbReference>
<reference evidence="3 4" key="1">
    <citation type="submission" date="2017-10" db="EMBL/GenBank/DDBJ databases">
        <title>Novel microbial diversity and functional potential in the marine mammal oral microbiome.</title>
        <authorList>
            <person name="Dudek N.K."/>
            <person name="Sun C.L."/>
            <person name="Burstein D."/>
            <person name="Kantor R.S."/>
            <person name="Aliaga Goltsman D.S."/>
            <person name="Bik E.M."/>
            <person name="Thomas B.C."/>
            <person name="Banfield J.F."/>
            <person name="Relman D.A."/>
        </authorList>
    </citation>
    <scope>NUCLEOTIDE SEQUENCE [LARGE SCALE GENOMIC DNA]</scope>
    <source>
        <strain evidence="3">DOLJORAL78_47_16</strain>
    </source>
</reference>
<keyword evidence="1" id="KW-0175">Coiled coil</keyword>
<name>A0A2G6KHJ9_9BACT</name>
<gene>
    <name evidence="3" type="ORF">CSA56_05400</name>
</gene>
<evidence type="ECO:0000256" key="2">
    <source>
        <dbReference type="SAM" id="Phobius"/>
    </source>
</evidence>